<evidence type="ECO:0000256" key="1">
    <source>
        <dbReference type="ARBA" id="ARBA00001947"/>
    </source>
</evidence>
<feature type="transmembrane region" description="Helical" evidence="18">
    <location>
        <begin position="1311"/>
        <end position="1332"/>
    </location>
</feature>
<evidence type="ECO:0000256" key="14">
    <source>
        <dbReference type="ARBA" id="ARBA00023136"/>
    </source>
</evidence>
<feature type="signal peptide" evidence="19">
    <location>
        <begin position="1"/>
        <end position="15"/>
    </location>
</feature>
<keyword evidence="7" id="KW-0121">Carboxypeptidase</keyword>
<comment type="similarity">
    <text evidence="4 17">Belongs to the peptidase M14 family.</text>
</comment>
<keyword evidence="12" id="KW-0862">Zinc</keyword>
<dbReference type="CDD" id="cd11308">
    <property type="entry name" value="Peptidase_M14NE-CP-C_like"/>
    <property type="match status" value="1"/>
</dbReference>
<dbReference type="GO" id="GO:0016485">
    <property type="term" value="P:protein processing"/>
    <property type="evidence" value="ECO:0007669"/>
    <property type="project" value="TreeGrafter"/>
</dbReference>
<dbReference type="PANTHER" id="PTHR11532">
    <property type="entry name" value="PROTEASE M14 CARBOXYPEPTIDASE"/>
    <property type="match status" value="1"/>
</dbReference>
<dbReference type="GO" id="GO:0006518">
    <property type="term" value="P:peptide metabolic process"/>
    <property type="evidence" value="ECO:0007669"/>
    <property type="project" value="TreeGrafter"/>
</dbReference>
<dbReference type="Pfam" id="PF24419">
    <property type="entry name" value="Cupin_NOL9"/>
    <property type="match status" value="1"/>
</dbReference>
<dbReference type="WBParaSite" id="TCONS_00004453.p1">
    <property type="protein sequence ID" value="TCONS_00004453.p1"/>
    <property type="gene ID" value="XLOC_001892"/>
</dbReference>
<dbReference type="SUPFAM" id="SSF49464">
    <property type="entry name" value="Carboxypeptidase regulatory domain-like"/>
    <property type="match status" value="1"/>
</dbReference>
<keyword evidence="21" id="KW-1185">Reference proteome</keyword>
<evidence type="ECO:0000256" key="10">
    <source>
        <dbReference type="ARBA" id="ARBA00022723"/>
    </source>
</evidence>
<keyword evidence="13 18" id="KW-1133">Transmembrane helix</keyword>
<feature type="domain" description="Peptidase M14" evidence="20">
    <location>
        <begin position="57"/>
        <end position="359"/>
    </location>
</feature>
<protein>
    <recommendedName>
        <fullName evidence="16">Polynucleotide 5'-hydroxyl-kinase NOL9</fullName>
    </recommendedName>
</protein>
<dbReference type="PRINTS" id="PR00765">
    <property type="entry name" value="CRBOXYPTASEA"/>
</dbReference>
<comment type="pathway">
    <text evidence="3">Glycolipid biosynthesis; glycosylphosphatidylinositol-anchor biosynthesis.</text>
</comment>
<proteinExistence type="inferred from homology"/>
<evidence type="ECO:0000256" key="4">
    <source>
        <dbReference type="ARBA" id="ARBA00005988"/>
    </source>
</evidence>
<dbReference type="FunFam" id="2.60.40.1120:FF:000027">
    <property type="entry name" value="CarboxyPeptidase D family"/>
    <property type="match status" value="1"/>
</dbReference>
<comment type="cofactor">
    <cofactor evidence="1">
        <name>Zn(2+)</name>
        <dbReference type="ChEBI" id="CHEBI:29105"/>
    </cofactor>
</comment>
<dbReference type="Pfam" id="PF06432">
    <property type="entry name" value="GPI2"/>
    <property type="match status" value="1"/>
</dbReference>
<reference evidence="22" key="1">
    <citation type="submission" date="2024-02" db="UniProtKB">
        <authorList>
            <consortium name="WormBaseParasite"/>
        </authorList>
    </citation>
    <scope>IDENTIFICATION</scope>
</reference>
<comment type="subcellular location">
    <subcellularLocation>
        <location evidence="2">Membrane</location>
        <topology evidence="2">Multi-pass membrane protein</topology>
    </subcellularLocation>
</comment>
<evidence type="ECO:0000256" key="16">
    <source>
        <dbReference type="ARBA" id="ARBA00071212"/>
    </source>
</evidence>
<dbReference type="GO" id="GO:0004181">
    <property type="term" value="F:metallocarboxypeptidase activity"/>
    <property type="evidence" value="ECO:0007669"/>
    <property type="project" value="InterPro"/>
</dbReference>
<dbReference type="AlphaFoldDB" id="A0AAF5D087"/>
<dbReference type="Pfam" id="PF00246">
    <property type="entry name" value="Peptidase_M14"/>
    <property type="match status" value="1"/>
</dbReference>
<keyword evidence="8" id="KW-0645">Protease</keyword>
<organism evidence="21 22">
    <name type="scientific">Strongyloides stercoralis</name>
    <name type="common">Threadworm</name>
    <dbReference type="NCBI Taxonomy" id="6248"/>
    <lineage>
        <taxon>Eukaryota</taxon>
        <taxon>Metazoa</taxon>
        <taxon>Ecdysozoa</taxon>
        <taxon>Nematoda</taxon>
        <taxon>Chromadorea</taxon>
        <taxon>Rhabditida</taxon>
        <taxon>Tylenchina</taxon>
        <taxon>Panagrolaimomorpha</taxon>
        <taxon>Strongyloidoidea</taxon>
        <taxon>Strongyloididae</taxon>
        <taxon>Strongyloides</taxon>
    </lineage>
</organism>
<keyword evidence="11" id="KW-0378">Hydrolase</keyword>
<evidence type="ECO:0000256" key="3">
    <source>
        <dbReference type="ARBA" id="ARBA00004687"/>
    </source>
</evidence>
<evidence type="ECO:0000256" key="7">
    <source>
        <dbReference type="ARBA" id="ARBA00022645"/>
    </source>
</evidence>
<evidence type="ECO:0000256" key="18">
    <source>
        <dbReference type="SAM" id="Phobius"/>
    </source>
</evidence>
<dbReference type="SMART" id="SM00631">
    <property type="entry name" value="Zn_pept"/>
    <property type="match status" value="1"/>
</dbReference>
<keyword evidence="15" id="KW-0325">Glycoprotein</keyword>
<keyword evidence="6" id="KW-0337">GPI-anchor biosynthesis</keyword>
<dbReference type="InterPro" id="IPR009450">
    <property type="entry name" value="Plno_GlcNAc_GPI2"/>
</dbReference>
<sequence>LSITLLIILIIRTSCLMYKSHNETVQMTNKFLEQGIVKTREEVVSLIDSFEEPTTLTYHSNKEIYEIFKQLHNQYPNLTKLDIIGKSVKGQELFVIVISKYPTSHQPGIPEIKYIANMHGNEVTGRELLLEFAKVLLLNYGKNRYITRLVDTTRIHIMPTMNPDGYDNSQMGVFNINDDGFINGRENANNVDLNRNFPSRNSNYRNYRIQPETQAIIDWTLKNPFVMSANFHGGTRVVNYPFDDDENPYTDHGVFSKTNDHEIFVKLAYTYARSHNNMWKEGGRCEDPSFNDPSDTSLGIVNGAEWYEVHGGMQDWNYNFANCFEVTVEVNCIKFPPQEHLIGIWNDNKYSLFSYLSQVHNTIHGFVFDEVTGKAIEGATIGINDMTKIIQTYIYGDYWRLVNPGTYQVTFDHPLYNTVVKQVTITPEDPQMYLNVTMRPIKDDNIKMKDDISGDNNLSDKLVTKTRVDVNNGDGNLSTLPPCCRDMIGALTCSRMLRNNKKVFVDKCNTNVEFRLLQCCSTCNKDEDSLPYDFIVPQLIQQRCKDRYSKSYCQKLIQHSYDNYLENYCNENNIGVIFRTCKKTCGYCGSNSTIEYKLEKAMETCINQRYTNRKFNYNVEIFQLSDENELILVFHQCEHSKKNEYILFGGFCEVAVLIGRIMIQGFKIDNTNSSILNPFFLSSFRKCKEQITITNVTDGLTINEEEIKHILNESLPHDSDIVEKICKSIKKNSAVLHLQRNERPLLLKLKVMYPNYFKVPANSIETRLFQDSAILNKQRHGRDDYYFSNNVQVKVKEIIGKLSTVTKNNVFKILTCGSGEVRLSSLNKYIVNSCLNIKNCKIYWGELNVEQPEFTPPGVVSLTHVTEPILVDSYLHDDSNVVYGLFYGKNRIEGVDPKYITLVSSLISEFVKITKTDPSFSYLLVLNTMPLYGMEKRDLISTIVSITSPDDVFLCCQGKPSRFMPTNFDSNKIIVLEAPMDVNSNSRSNGGNEFNDNSNDRGELKRICFSGYFSRFVNWIPKSVFTLDFNQWPYYEVSFSRIKLHIQDKFITFEKDTFDDALNMVLVALCMMTEVNDGGFYMTGVNDTKSLQLLNPCFKGVYKRINHRKTNLLFLGYGIITNIDKTKELLEICTPLPREKLLEVNVLVKPSFFNVPSEILCLQNDCKYSYSNSTNNDKEWLAWNKDLSRVIDVNDKSDYRNYNDINYKKIREIPFFFCLIKSRTQSFLNINNFLLTYWRNWKKILYRQQKNFPDNYTSKKYFLNGLTMNHSVRNYSFKDSVYGASRFTLQLNIIFFFYLGHYFIMNNLLSIYSLIIVNIVVPVGTIFIYWIEEGQNFIKHLTQVTMQALFCCSLTYAVSPILRTLGREIDTDSIYIASGLFFSLIIPTIFVNMQTLKNVIHGPWDEATVNKE</sequence>
<feature type="transmembrane region" description="Helical" evidence="18">
    <location>
        <begin position="1344"/>
        <end position="1362"/>
    </location>
</feature>
<name>A0AAF5D087_STRER</name>
<accession>A0AAF5D087</accession>
<dbReference type="InterPro" id="IPR050753">
    <property type="entry name" value="Peptidase_M14_domain"/>
</dbReference>
<evidence type="ECO:0000313" key="21">
    <source>
        <dbReference type="Proteomes" id="UP000035681"/>
    </source>
</evidence>
<dbReference type="GO" id="GO:0016020">
    <property type="term" value="C:membrane"/>
    <property type="evidence" value="ECO:0007669"/>
    <property type="project" value="UniProtKB-SubCell"/>
</dbReference>
<evidence type="ECO:0000256" key="6">
    <source>
        <dbReference type="ARBA" id="ARBA00022502"/>
    </source>
</evidence>
<feature type="active site" description="Proton donor/acceptor" evidence="17">
    <location>
        <position position="329"/>
    </location>
</feature>
<evidence type="ECO:0000256" key="19">
    <source>
        <dbReference type="SAM" id="SignalP"/>
    </source>
</evidence>
<keyword evidence="9 18" id="KW-0812">Transmembrane</keyword>
<dbReference type="Gene3D" id="3.40.50.300">
    <property type="entry name" value="P-loop containing nucleotide triphosphate hydrolases"/>
    <property type="match status" value="1"/>
</dbReference>
<dbReference type="InterPro" id="IPR032319">
    <property type="entry name" value="CLP1_P"/>
</dbReference>
<dbReference type="Pfam" id="PF16575">
    <property type="entry name" value="CLP1_P"/>
    <property type="match status" value="1"/>
</dbReference>
<evidence type="ECO:0000256" key="15">
    <source>
        <dbReference type="ARBA" id="ARBA00023180"/>
    </source>
</evidence>
<dbReference type="Gene3D" id="2.60.40.1120">
    <property type="entry name" value="Carboxypeptidase-like, regulatory domain"/>
    <property type="match status" value="1"/>
</dbReference>
<dbReference type="PANTHER" id="PTHR11532:SF73">
    <property type="entry name" value="CARBOXYPEPTIDASE D"/>
    <property type="match status" value="1"/>
</dbReference>
<dbReference type="InterPro" id="IPR000834">
    <property type="entry name" value="Peptidase_M14"/>
</dbReference>
<dbReference type="Proteomes" id="UP000035681">
    <property type="component" value="Unplaced"/>
</dbReference>
<evidence type="ECO:0000256" key="12">
    <source>
        <dbReference type="ARBA" id="ARBA00022833"/>
    </source>
</evidence>
<evidence type="ECO:0000256" key="2">
    <source>
        <dbReference type="ARBA" id="ARBA00004141"/>
    </source>
</evidence>
<comment type="similarity">
    <text evidence="5">Belongs to the PIGC family.</text>
</comment>
<evidence type="ECO:0000256" key="11">
    <source>
        <dbReference type="ARBA" id="ARBA00022801"/>
    </source>
</evidence>
<feature type="transmembrane region" description="Helical" evidence="18">
    <location>
        <begin position="1287"/>
        <end position="1305"/>
    </location>
</feature>
<evidence type="ECO:0000313" key="22">
    <source>
        <dbReference type="WBParaSite" id="TCONS_00004453.p1"/>
    </source>
</evidence>
<feature type="transmembrane region" description="Helical" evidence="18">
    <location>
        <begin position="1374"/>
        <end position="1393"/>
    </location>
</feature>
<feature type="chain" id="PRO_5042262630" description="Polynucleotide 5'-hydroxyl-kinase NOL9" evidence="19">
    <location>
        <begin position="16"/>
        <end position="1412"/>
    </location>
</feature>
<keyword evidence="10" id="KW-0479">Metal-binding</keyword>
<dbReference type="GO" id="GO:0006506">
    <property type="term" value="P:GPI anchor biosynthetic process"/>
    <property type="evidence" value="ECO:0007669"/>
    <property type="project" value="UniProtKB-KW"/>
</dbReference>
<evidence type="ECO:0000256" key="17">
    <source>
        <dbReference type="PROSITE-ProRule" id="PRU01379"/>
    </source>
</evidence>
<dbReference type="InterPro" id="IPR027417">
    <property type="entry name" value="P-loop_NTPase"/>
</dbReference>
<evidence type="ECO:0000256" key="9">
    <source>
        <dbReference type="ARBA" id="ARBA00022692"/>
    </source>
</evidence>
<evidence type="ECO:0000256" key="8">
    <source>
        <dbReference type="ARBA" id="ARBA00022670"/>
    </source>
</evidence>
<evidence type="ECO:0000259" key="20">
    <source>
        <dbReference type="PROSITE" id="PS52035"/>
    </source>
</evidence>
<dbReference type="InterPro" id="IPR057573">
    <property type="entry name" value="NOL9_N"/>
</dbReference>
<dbReference type="PROSITE" id="PS52035">
    <property type="entry name" value="PEPTIDASE_M14"/>
    <property type="match status" value="1"/>
</dbReference>
<dbReference type="SUPFAM" id="SSF53187">
    <property type="entry name" value="Zn-dependent exopeptidases"/>
    <property type="match status" value="1"/>
</dbReference>
<evidence type="ECO:0000256" key="5">
    <source>
        <dbReference type="ARBA" id="ARBA00008321"/>
    </source>
</evidence>
<dbReference type="Pfam" id="PF13620">
    <property type="entry name" value="CarboxypepD_reg"/>
    <property type="match status" value="1"/>
</dbReference>
<dbReference type="InterPro" id="IPR008969">
    <property type="entry name" value="CarboxyPept-like_regulatory"/>
</dbReference>
<dbReference type="GO" id="GO:0005615">
    <property type="term" value="C:extracellular space"/>
    <property type="evidence" value="ECO:0007669"/>
    <property type="project" value="TreeGrafter"/>
</dbReference>
<dbReference type="GO" id="GO:0008270">
    <property type="term" value="F:zinc ion binding"/>
    <property type="evidence" value="ECO:0007669"/>
    <property type="project" value="InterPro"/>
</dbReference>
<dbReference type="Gene3D" id="3.40.630.10">
    <property type="entry name" value="Zn peptidases"/>
    <property type="match status" value="1"/>
</dbReference>
<keyword evidence="19" id="KW-0732">Signal</keyword>
<dbReference type="CDD" id="cd03858">
    <property type="entry name" value="M14_CP_N-E_like"/>
    <property type="match status" value="1"/>
</dbReference>
<evidence type="ECO:0000256" key="13">
    <source>
        <dbReference type="ARBA" id="ARBA00022989"/>
    </source>
</evidence>
<dbReference type="FunFam" id="3.40.630.10:FF:000020">
    <property type="entry name" value="Carboxypeptidase D"/>
    <property type="match status" value="1"/>
</dbReference>
<keyword evidence="14 18" id="KW-0472">Membrane</keyword>